<dbReference type="Proteomes" id="UP001160148">
    <property type="component" value="Unassembled WGS sequence"/>
</dbReference>
<comment type="caution">
    <text evidence="1">The sequence shown here is derived from an EMBL/GenBank/DDBJ whole genome shotgun (WGS) entry which is preliminary data.</text>
</comment>
<sequence>MSYKKKYCLSDRSKRRRVQEEVEFPIELANFKKNSTSHLVIEPSLPKSKNILVAGTGALTSLRAIDSVLTNTDITNDKEYYEELRHSSSSTSSSDEEIEDNEDITYFNDDVDQLSLFSTLIAQWAVSFNISQNALNALLKLLKQHKCFEALPIDSRTILNTKKLTTSNCSAVEPGKYYHFGILNGIKQNIPDCINENEIIQIVVGIDGLPIFKSSPEQFWPVLAYIRPNNNEVFPVGIYCGKVKPIDSNEFLKEFVDEAKELIDSGVYVNNKIYRLSIDVFCCDAPAKSFILKTKGHSGFFSCSRCEQEGQYLSNRICFPYTSPDNCPPKRTHNNYVLKTQGEYHIGNISILNFAQF</sequence>
<dbReference type="EMBL" id="CARXXK010000002">
    <property type="protein sequence ID" value="CAI6356068.1"/>
    <property type="molecule type" value="Genomic_DNA"/>
</dbReference>
<proteinExistence type="predicted"/>
<dbReference type="PANTHER" id="PTHR33053">
    <property type="entry name" value="PROTEIN, PUTATIVE-RELATED"/>
    <property type="match status" value="1"/>
</dbReference>
<dbReference type="AlphaFoldDB" id="A0AAV0WK32"/>
<dbReference type="PANTHER" id="PTHR33053:SF9">
    <property type="entry name" value="AGAP000105-PA"/>
    <property type="match status" value="1"/>
</dbReference>
<accession>A0AAV0WK32</accession>
<evidence type="ECO:0000313" key="1">
    <source>
        <dbReference type="EMBL" id="CAI6356068.1"/>
    </source>
</evidence>
<keyword evidence="2" id="KW-1185">Reference proteome</keyword>
<evidence type="ECO:0008006" key="3">
    <source>
        <dbReference type="Google" id="ProtNLM"/>
    </source>
</evidence>
<gene>
    <name evidence="1" type="ORF">MEUPH1_LOCUS11845</name>
</gene>
<reference evidence="1 2" key="1">
    <citation type="submission" date="2023-01" db="EMBL/GenBank/DDBJ databases">
        <authorList>
            <person name="Whitehead M."/>
        </authorList>
    </citation>
    <scope>NUCLEOTIDE SEQUENCE [LARGE SCALE GENOMIC DNA]</scope>
</reference>
<protein>
    <recommendedName>
        <fullName evidence="3">Transposase domain-containing protein</fullName>
    </recommendedName>
</protein>
<evidence type="ECO:0000313" key="2">
    <source>
        <dbReference type="Proteomes" id="UP001160148"/>
    </source>
</evidence>
<organism evidence="1 2">
    <name type="scientific">Macrosiphum euphorbiae</name>
    <name type="common">potato aphid</name>
    <dbReference type="NCBI Taxonomy" id="13131"/>
    <lineage>
        <taxon>Eukaryota</taxon>
        <taxon>Metazoa</taxon>
        <taxon>Ecdysozoa</taxon>
        <taxon>Arthropoda</taxon>
        <taxon>Hexapoda</taxon>
        <taxon>Insecta</taxon>
        <taxon>Pterygota</taxon>
        <taxon>Neoptera</taxon>
        <taxon>Paraneoptera</taxon>
        <taxon>Hemiptera</taxon>
        <taxon>Sternorrhyncha</taxon>
        <taxon>Aphidomorpha</taxon>
        <taxon>Aphidoidea</taxon>
        <taxon>Aphididae</taxon>
        <taxon>Macrosiphini</taxon>
        <taxon>Macrosiphum</taxon>
    </lineage>
</organism>
<name>A0AAV0WK32_9HEMI</name>